<accession>A0A6J5L946</accession>
<gene>
    <name evidence="1" type="ORF">UFOVP124_9</name>
</gene>
<name>A0A6J5L946_9CAUD</name>
<proteinExistence type="predicted"/>
<sequence>MNAYAATIDGKLIINTVNHSREAVILHMCGLLEVTREAFFRRGYAVVLVAVVISEDDRISGLDDIS</sequence>
<evidence type="ECO:0000313" key="1">
    <source>
        <dbReference type="EMBL" id="CAB4130535.1"/>
    </source>
</evidence>
<protein>
    <submittedName>
        <fullName evidence="1">Uncharacterized protein</fullName>
    </submittedName>
</protein>
<organism evidence="1">
    <name type="scientific">uncultured Caudovirales phage</name>
    <dbReference type="NCBI Taxonomy" id="2100421"/>
    <lineage>
        <taxon>Viruses</taxon>
        <taxon>Duplodnaviria</taxon>
        <taxon>Heunggongvirae</taxon>
        <taxon>Uroviricota</taxon>
        <taxon>Caudoviricetes</taxon>
        <taxon>Peduoviridae</taxon>
        <taxon>Maltschvirus</taxon>
        <taxon>Maltschvirus maltsch</taxon>
    </lineage>
</organism>
<dbReference type="EMBL" id="LR796250">
    <property type="protein sequence ID" value="CAB4130535.1"/>
    <property type="molecule type" value="Genomic_DNA"/>
</dbReference>
<reference evidence="1" key="1">
    <citation type="submission" date="2020-04" db="EMBL/GenBank/DDBJ databases">
        <authorList>
            <person name="Chiriac C."/>
            <person name="Salcher M."/>
            <person name="Ghai R."/>
            <person name="Kavagutti S V."/>
        </authorList>
    </citation>
    <scope>NUCLEOTIDE SEQUENCE</scope>
</reference>